<evidence type="ECO:0000313" key="1">
    <source>
        <dbReference type="EMBL" id="KAJ3809432.1"/>
    </source>
</evidence>
<accession>A0ACC1TXD6</accession>
<comment type="caution">
    <text evidence="1">The sequence shown here is derived from an EMBL/GenBank/DDBJ whole genome shotgun (WGS) entry which is preliminary data.</text>
</comment>
<keyword evidence="2" id="KW-1185">Reference proteome</keyword>
<gene>
    <name evidence="1" type="ORF">F5876DRAFT_43848</name>
</gene>
<dbReference type="EMBL" id="MU795158">
    <property type="protein sequence ID" value="KAJ3809432.1"/>
    <property type="molecule type" value="Genomic_DNA"/>
</dbReference>
<reference evidence="1" key="1">
    <citation type="submission" date="2022-09" db="EMBL/GenBank/DDBJ databases">
        <title>A Global Phylogenomic Analysis of the Shiitake Genus Lentinula.</title>
        <authorList>
            <consortium name="DOE Joint Genome Institute"/>
            <person name="Sierra-Patev S."/>
            <person name="Min B."/>
            <person name="Naranjo-Ortiz M."/>
            <person name="Looney B."/>
            <person name="Konkel Z."/>
            <person name="Slot J.C."/>
            <person name="Sakamoto Y."/>
            <person name="Steenwyk J.L."/>
            <person name="Rokas A."/>
            <person name="Carro J."/>
            <person name="Camarero S."/>
            <person name="Ferreira P."/>
            <person name="Molpeceres G."/>
            <person name="Ruiz-Duenas F.J."/>
            <person name="Serrano A."/>
            <person name="Henrissat B."/>
            <person name="Drula E."/>
            <person name="Hughes K.W."/>
            <person name="Mata J.L."/>
            <person name="Ishikawa N.K."/>
            <person name="Vargas-Isla R."/>
            <person name="Ushijima S."/>
            <person name="Smith C.A."/>
            <person name="Ahrendt S."/>
            <person name="Andreopoulos W."/>
            <person name="He G."/>
            <person name="Labutti K."/>
            <person name="Lipzen A."/>
            <person name="Ng V."/>
            <person name="Riley R."/>
            <person name="Sandor L."/>
            <person name="Barry K."/>
            <person name="Martinez A.T."/>
            <person name="Xiao Y."/>
            <person name="Gibbons J.G."/>
            <person name="Terashima K."/>
            <person name="Grigoriev I.V."/>
            <person name="Hibbett D.S."/>
        </authorList>
    </citation>
    <scope>NUCLEOTIDE SEQUENCE</scope>
    <source>
        <strain evidence="1">TMI1499</strain>
    </source>
</reference>
<sequence>MNEEINSPGRDITIPEPSYNYKKDGLTVALNTVTLTPPTEIVAFEIEEIPDHRATGKIASWRGGIILVPLILNVGIYCNSNTQSQGTACFAQLIDNIWMTSINIAVPHIAEEFNLEDGSQSWLVSAYTLTFGGFLLLAGVLSDRLGRRAMFTAGMLWMMAASIACGVARTGVQCIVFRALQGLGAAASVPSAIGVLSNFFVGNEKHRALSMFGAAGAVGFVVGLILGGILSGTLGWRYIFYIDAPIIGILAVLGWFSFPKEKPNTGGRKPTLDLLGAGLGTSGIVLMTFALSQSEVSGWNKPIVVVTLIVSCVSSFFLCAPAPNLNHPVGGKLECQPTYLWKLPSFAGIWCAGFLLYCWWASVVYYLSLIAQEVLFLTPLNTGLYLIPMGAWGFVVSIATGRAVERFELKPLLVGGFFISAVGTLPAAFVKTGDLFWPLVFPTAIICVTGISIAYNVASIALVSAVPPVAKSLAGGLINTAFQIGSGFGLAITSLVYENVLQKQPNPTDPSSLMKGYQAALFTSCGLVGGSLLLSILTVRNGQQTVSSGMMVH</sequence>
<protein>
    <submittedName>
        <fullName evidence="1">MFS general substrate transporter</fullName>
    </submittedName>
</protein>
<dbReference type="Proteomes" id="UP001163835">
    <property type="component" value="Unassembled WGS sequence"/>
</dbReference>
<organism evidence="1 2">
    <name type="scientific">Lentinula aff. lateritia</name>
    <dbReference type="NCBI Taxonomy" id="2804960"/>
    <lineage>
        <taxon>Eukaryota</taxon>
        <taxon>Fungi</taxon>
        <taxon>Dikarya</taxon>
        <taxon>Basidiomycota</taxon>
        <taxon>Agaricomycotina</taxon>
        <taxon>Agaricomycetes</taxon>
        <taxon>Agaricomycetidae</taxon>
        <taxon>Agaricales</taxon>
        <taxon>Marasmiineae</taxon>
        <taxon>Omphalotaceae</taxon>
        <taxon>Lentinula</taxon>
    </lineage>
</organism>
<name>A0ACC1TXD6_9AGAR</name>
<proteinExistence type="predicted"/>
<evidence type="ECO:0000313" key="2">
    <source>
        <dbReference type="Proteomes" id="UP001163835"/>
    </source>
</evidence>